<proteinExistence type="predicted"/>
<sequence>MPYFESPADGTRLHHVDYGPADGPVVVFVSSTYLGTEMWEYQMVQPAEAGYRCE</sequence>
<accession>A0ABP7K732</accession>
<comment type="caution">
    <text evidence="1">The sequence shown here is derived from an EMBL/GenBank/DDBJ whole genome shotgun (WGS) entry which is preliminary data.</text>
</comment>
<protein>
    <submittedName>
        <fullName evidence="1">Uncharacterized protein</fullName>
    </submittedName>
</protein>
<keyword evidence="2" id="KW-1185">Reference proteome</keyword>
<gene>
    <name evidence="1" type="ORF">GCM10022207_32310</name>
</gene>
<name>A0ABP7K732_9ACTN</name>
<dbReference type="InterPro" id="IPR029058">
    <property type="entry name" value="AB_hydrolase_fold"/>
</dbReference>
<dbReference type="Gene3D" id="3.40.50.1820">
    <property type="entry name" value="alpha/beta hydrolase"/>
    <property type="match status" value="1"/>
</dbReference>
<dbReference type="EMBL" id="BAAAZA010000007">
    <property type="protein sequence ID" value="GAA3865383.1"/>
    <property type="molecule type" value="Genomic_DNA"/>
</dbReference>
<dbReference type="RefSeq" id="WP_331268925.1">
    <property type="nucleotide sequence ID" value="NZ_BAAAZA010000007.1"/>
</dbReference>
<dbReference type="SUPFAM" id="SSF53474">
    <property type="entry name" value="alpha/beta-Hydrolases"/>
    <property type="match status" value="1"/>
</dbReference>
<evidence type="ECO:0000313" key="1">
    <source>
        <dbReference type="EMBL" id="GAA3865383.1"/>
    </source>
</evidence>
<evidence type="ECO:0000313" key="2">
    <source>
        <dbReference type="Proteomes" id="UP001501563"/>
    </source>
</evidence>
<reference evidence="2" key="1">
    <citation type="journal article" date="2019" name="Int. J. Syst. Evol. Microbiol.">
        <title>The Global Catalogue of Microorganisms (GCM) 10K type strain sequencing project: providing services to taxonomists for standard genome sequencing and annotation.</title>
        <authorList>
            <consortium name="The Broad Institute Genomics Platform"/>
            <consortium name="The Broad Institute Genome Sequencing Center for Infectious Disease"/>
            <person name="Wu L."/>
            <person name="Ma J."/>
        </authorList>
    </citation>
    <scope>NUCLEOTIDE SEQUENCE [LARGE SCALE GENOMIC DNA]</scope>
    <source>
        <strain evidence="2">JCM 16578</strain>
    </source>
</reference>
<dbReference type="Proteomes" id="UP001501563">
    <property type="component" value="Unassembled WGS sequence"/>
</dbReference>
<organism evidence="1 2">
    <name type="scientific">Streptomyces lannensis</name>
    <dbReference type="NCBI Taxonomy" id="766498"/>
    <lineage>
        <taxon>Bacteria</taxon>
        <taxon>Bacillati</taxon>
        <taxon>Actinomycetota</taxon>
        <taxon>Actinomycetes</taxon>
        <taxon>Kitasatosporales</taxon>
        <taxon>Streptomycetaceae</taxon>
        <taxon>Streptomyces</taxon>
    </lineage>
</organism>